<reference evidence="2" key="2">
    <citation type="submission" date="2020-11" db="EMBL/GenBank/DDBJ databases">
        <title>Whole genome sequencing of Colletotrichum sp.</title>
        <authorList>
            <person name="Li H."/>
        </authorList>
    </citation>
    <scope>NUCLEOTIDE SEQUENCE</scope>
    <source>
        <strain evidence="2">CkLH20</strain>
    </source>
</reference>
<feature type="region of interest" description="Disordered" evidence="1">
    <location>
        <begin position="1"/>
        <end position="75"/>
    </location>
</feature>
<dbReference type="GeneID" id="62168413"/>
<name>A0A9P6HTJ8_9PEZI</name>
<sequence length="291" mass="31511">MFDKHQQDPPSQAASSEAYAENCAELSADDSTDDPAPDHNDASSQNAASDDEACNDECSDDAMTDDSAEHEDERDVLSLDAISSFAEEEIDRMFGARTSIEITTLAVKLLRATSQDYISKIFATADMFSRHSGRDIVALRDLRMAQEVARLWGGQQHSEDRAATEISRIAPRAPDPDHNLSTSASAYDDGVPSSSLGWVTEEDSMTNYATRSQLLSSIATSSAGEEVSMSDVNDDDPETNNVDMSSIDGNISDPDPYKAWFPSYEESSHSEDEPASNAAINQQDEGEAVSS</sequence>
<evidence type="ECO:0000313" key="2">
    <source>
        <dbReference type="EMBL" id="KAF9869919.1"/>
    </source>
</evidence>
<keyword evidence="3" id="KW-1185">Reference proteome</keyword>
<comment type="caution">
    <text evidence="2">The sequence shown here is derived from an EMBL/GenBank/DDBJ whole genome shotgun (WGS) entry which is preliminary data.</text>
</comment>
<feature type="compositionally biased region" description="Acidic residues" evidence="1">
    <location>
        <begin position="49"/>
        <end position="70"/>
    </location>
</feature>
<dbReference type="AlphaFoldDB" id="A0A9P6HTJ8"/>
<proteinExistence type="predicted"/>
<dbReference type="RefSeq" id="XP_038739380.1">
    <property type="nucleotide sequence ID" value="XM_038895339.1"/>
</dbReference>
<dbReference type="EMBL" id="JAATWM020000062">
    <property type="protein sequence ID" value="KAF9869919.1"/>
    <property type="molecule type" value="Genomic_DNA"/>
</dbReference>
<gene>
    <name evidence="2" type="ORF">CkaCkLH20_12626</name>
</gene>
<feature type="region of interest" description="Disordered" evidence="1">
    <location>
        <begin position="171"/>
        <end position="191"/>
    </location>
</feature>
<dbReference type="Proteomes" id="UP000781932">
    <property type="component" value="Unassembled WGS sequence"/>
</dbReference>
<organism evidence="2 3">
    <name type="scientific">Colletotrichum karsti</name>
    <dbReference type="NCBI Taxonomy" id="1095194"/>
    <lineage>
        <taxon>Eukaryota</taxon>
        <taxon>Fungi</taxon>
        <taxon>Dikarya</taxon>
        <taxon>Ascomycota</taxon>
        <taxon>Pezizomycotina</taxon>
        <taxon>Sordariomycetes</taxon>
        <taxon>Hypocreomycetidae</taxon>
        <taxon>Glomerellales</taxon>
        <taxon>Glomerellaceae</taxon>
        <taxon>Colletotrichum</taxon>
        <taxon>Colletotrichum boninense species complex</taxon>
    </lineage>
</organism>
<protein>
    <submittedName>
        <fullName evidence="2">Uncharacterized protein</fullName>
    </submittedName>
</protein>
<reference evidence="2" key="1">
    <citation type="submission" date="2020-03" db="EMBL/GenBank/DDBJ databases">
        <authorList>
            <person name="He L."/>
        </authorList>
    </citation>
    <scope>NUCLEOTIDE SEQUENCE</scope>
    <source>
        <strain evidence="2">CkLH20</strain>
    </source>
</reference>
<accession>A0A9P6HTJ8</accession>
<feature type="compositionally biased region" description="Polar residues" evidence="1">
    <location>
        <begin position="239"/>
        <end position="249"/>
    </location>
</feature>
<evidence type="ECO:0000313" key="3">
    <source>
        <dbReference type="Proteomes" id="UP000781932"/>
    </source>
</evidence>
<evidence type="ECO:0000256" key="1">
    <source>
        <dbReference type="SAM" id="MobiDB-lite"/>
    </source>
</evidence>
<feature type="region of interest" description="Disordered" evidence="1">
    <location>
        <begin position="221"/>
        <end position="291"/>
    </location>
</feature>